<dbReference type="Proteomes" id="UP000460558">
    <property type="component" value="Unassembled WGS sequence"/>
</dbReference>
<name>A0ABW9NMF7_9ACTN</name>
<evidence type="ECO:0000256" key="5">
    <source>
        <dbReference type="ARBA" id="ARBA00023004"/>
    </source>
</evidence>
<dbReference type="InterPro" id="IPR051329">
    <property type="entry name" value="NIR_SIR_4Fe-4S"/>
</dbReference>
<sequence length="547" mass="54965">MLAAMPTAPASPSDQGASRFTSRSTSRSTSRHELPGQDGGDACPGALRLHTADDGALARVRVPGGVLAADQADALAAAAEQLGDGVLHLTSRGNVQLRGLGAGCGGELAEALGSAGLLPSRHHERVRNIVVSPLTGLDGRGERDVRPWLRELDGLLCASDAARALSGRFLFALDDGRGDVAALGADVVLRAAAGGDALLGFAPGVPGGVTGSSRDSARGPDGDSAGDSARGPDGDSSRGSAGDSAHVPAGSPEVLRVAGAAAGRAALIAAETFLDAVREAGAPDDRSGRTGRTGRTAIWRVSELPGPGDRLLAETARRLAHTGIPSRREPAPVRAREPEAGPAEVPPGIIRNPERRPGHDTVTLSVLAPLGRLSAAQWRSLAALAREHGTGELRLTPWRGVLVPGVAASRAARSLADLAAAGLVTAPDSPWRGVSACIGRPGCAKSRADVRADAATALGPAGGLPVHWSGCERRCGHPQGDHVDVVAAPGGPSAGYQVSTARAGTVRTGAPLTGASLTGATTGAATGREDLAAAVTAARTRPRTPPP</sequence>
<protein>
    <recommendedName>
        <fullName evidence="8">Nitrite/Sulfite reductase ferredoxin-like domain-containing protein</fullName>
    </recommendedName>
</protein>
<dbReference type="Pfam" id="PF03460">
    <property type="entry name" value="NIR_SIR_ferr"/>
    <property type="match status" value="2"/>
</dbReference>
<keyword evidence="3" id="KW-0479">Metal-binding</keyword>
<accession>A0ABW9NMF7</accession>
<dbReference type="InterPro" id="IPR045854">
    <property type="entry name" value="NO2/SO3_Rdtase_4Fe4S_sf"/>
</dbReference>
<evidence type="ECO:0000256" key="2">
    <source>
        <dbReference type="ARBA" id="ARBA00022617"/>
    </source>
</evidence>
<feature type="region of interest" description="Disordered" evidence="7">
    <location>
        <begin position="1"/>
        <end position="46"/>
    </location>
</feature>
<feature type="domain" description="Nitrite/Sulfite reductase ferredoxin-like" evidence="8">
    <location>
        <begin position="57"/>
        <end position="100"/>
    </location>
</feature>
<dbReference type="PANTHER" id="PTHR32439">
    <property type="entry name" value="FERREDOXIN--NITRITE REDUCTASE, CHLOROPLASTIC"/>
    <property type="match status" value="1"/>
</dbReference>
<evidence type="ECO:0000256" key="6">
    <source>
        <dbReference type="ARBA" id="ARBA00023014"/>
    </source>
</evidence>
<feature type="compositionally biased region" description="Low complexity" evidence="7">
    <location>
        <begin position="508"/>
        <end position="528"/>
    </location>
</feature>
<keyword evidence="6" id="KW-0411">Iron-sulfur</keyword>
<evidence type="ECO:0000259" key="8">
    <source>
        <dbReference type="Pfam" id="PF03460"/>
    </source>
</evidence>
<dbReference type="InterPro" id="IPR005117">
    <property type="entry name" value="NiRdtase/SiRdtase_haem-b_fer"/>
</dbReference>
<evidence type="ECO:0000256" key="3">
    <source>
        <dbReference type="ARBA" id="ARBA00022723"/>
    </source>
</evidence>
<keyword evidence="2" id="KW-0349">Heme</keyword>
<dbReference type="InterPro" id="IPR036136">
    <property type="entry name" value="Nit/Sulf_reduc_fer-like_dom_sf"/>
</dbReference>
<feature type="domain" description="Nitrite/Sulfite reductase ferredoxin-like" evidence="8">
    <location>
        <begin position="358"/>
        <end position="420"/>
    </location>
</feature>
<evidence type="ECO:0000256" key="7">
    <source>
        <dbReference type="SAM" id="MobiDB-lite"/>
    </source>
</evidence>
<feature type="compositionally biased region" description="Low complexity" evidence="7">
    <location>
        <begin position="18"/>
        <end position="28"/>
    </location>
</feature>
<dbReference type="Gene3D" id="3.90.480.10">
    <property type="entry name" value="Sulfite Reductase Hemoprotein,Domain 2"/>
    <property type="match status" value="1"/>
</dbReference>
<dbReference type="RefSeq" id="WP_153480217.1">
    <property type="nucleotide sequence ID" value="NZ_VDEQ01000005.1"/>
</dbReference>
<evidence type="ECO:0000313" key="10">
    <source>
        <dbReference type="Proteomes" id="UP000460558"/>
    </source>
</evidence>
<feature type="region of interest" description="Disordered" evidence="7">
    <location>
        <begin position="209"/>
        <end position="249"/>
    </location>
</feature>
<feature type="compositionally biased region" description="Basic and acidic residues" evidence="7">
    <location>
        <begin position="326"/>
        <end position="339"/>
    </location>
</feature>
<feature type="region of interest" description="Disordered" evidence="7">
    <location>
        <begin position="325"/>
        <end position="357"/>
    </location>
</feature>
<feature type="region of interest" description="Disordered" evidence="7">
    <location>
        <begin position="507"/>
        <end position="528"/>
    </location>
</feature>
<comment type="caution">
    <text evidence="9">The sequence shown here is derived from an EMBL/GenBank/DDBJ whole genome shotgun (WGS) entry which is preliminary data.</text>
</comment>
<dbReference type="SUPFAM" id="SSF55124">
    <property type="entry name" value="Nitrite/Sulfite reductase N-terminal domain-like"/>
    <property type="match status" value="2"/>
</dbReference>
<keyword evidence="10" id="KW-1185">Reference proteome</keyword>
<keyword evidence="5" id="KW-0408">Iron</keyword>
<dbReference type="PANTHER" id="PTHR32439:SF9">
    <property type="entry name" value="BLR3264 PROTEIN"/>
    <property type="match status" value="1"/>
</dbReference>
<keyword evidence="4" id="KW-0560">Oxidoreductase</keyword>
<proteinExistence type="predicted"/>
<dbReference type="Gene3D" id="3.30.413.10">
    <property type="entry name" value="Sulfite Reductase Hemoprotein, domain 1"/>
    <property type="match status" value="1"/>
</dbReference>
<dbReference type="SUPFAM" id="SSF56014">
    <property type="entry name" value="Nitrite and sulphite reductase 4Fe-4S domain-like"/>
    <property type="match status" value="2"/>
</dbReference>
<evidence type="ECO:0000256" key="1">
    <source>
        <dbReference type="ARBA" id="ARBA00022485"/>
    </source>
</evidence>
<evidence type="ECO:0000313" key="9">
    <source>
        <dbReference type="EMBL" id="MQS34189.1"/>
    </source>
</evidence>
<keyword evidence="1" id="KW-0004">4Fe-4S</keyword>
<evidence type="ECO:0000256" key="4">
    <source>
        <dbReference type="ARBA" id="ARBA00023002"/>
    </source>
</evidence>
<gene>
    <name evidence="9" type="ORF">FFZ77_00685</name>
</gene>
<organism evidence="9 10">
    <name type="scientific">Streptomyces katsurahamanus</name>
    <dbReference type="NCBI Taxonomy" id="2577098"/>
    <lineage>
        <taxon>Bacteria</taxon>
        <taxon>Bacillati</taxon>
        <taxon>Actinomycetota</taxon>
        <taxon>Actinomycetes</taxon>
        <taxon>Kitasatosporales</taxon>
        <taxon>Streptomycetaceae</taxon>
        <taxon>Streptomyces</taxon>
    </lineage>
</organism>
<reference evidence="9 10" key="1">
    <citation type="submission" date="2019-06" db="EMBL/GenBank/DDBJ databases">
        <title>Comparative genomics and metabolomics analyses of clavulanic acid producing Streptomyces species provides insight into specialized metabolism and evolution of beta-lactam biosynthetic gene clusters.</title>
        <authorList>
            <person name="Moore M.A."/>
            <person name="Cruz-Morales P."/>
            <person name="Barona Gomez F."/>
            <person name="Kapil T."/>
        </authorList>
    </citation>
    <scope>NUCLEOTIDE SEQUENCE [LARGE SCALE GENOMIC DNA]</scope>
    <source>
        <strain evidence="9 10">T-272</strain>
    </source>
</reference>
<dbReference type="Gene3D" id="3.90.480.20">
    <property type="match status" value="1"/>
</dbReference>
<dbReference type="EMBL" id="VDEQ01000005">
    <property type="protein sequence ID" value="MQS34189.1"/>
    <property type="molecule type" value="Genomic_DNA"/>
</dbReference>